<dbReference type="PANTHER" id="PTHR11102:SF160">
    <property type="entry name" value="ERAD-ASSOCIATED E3 UBIQUITIN-PROTEIN LIGASE COMPONENT HRD3"/>
    <property type="match status" value="1"/>
</dbReference>
<sequence>MKRPFKYSLLALSLGVAIAGYKGILPLPSSDTPTSNQIAVEVQDQISVSDYLTADEIAANQLTLAKQPDALKLIEDGDHALSSNDYFAAYAAYSAAAQTNTSAIMKLAELLEMGAIGGEPNVERALKLYQTASDLGSIDATLLIASFYELGINVPEDMAKASELYLIAANKQNPKALRWLVERARSEPGFSQKAQVMQWNLALAETGDMTAMIDAGNAYYNGEGIQQDKNMALKLFEEAAEQGNDSAHTMLAEILLYDHDVDRNPAQAVEWLKESATNGNPRAQAMLGIAISSLNDLAPEGITVDDKDAFNWIEKSLEQDYPLSHSYAGQFYLSSTGTKQDIPKAIEHFIRGTELGNADAMVNLGWQLIHGQGIEKDEKRAFELISAAADMNYPNAIYNLGWMYENGIGTKQDYEMAIKLYQKSADLDDPSGTYNLAEMYEKGLGINANTEIALRLYKEAHRIGDTRAKEKLDVYAKQGDFQVENNSNV</sequence>
<dbReference type="Gene3D" id="1.25.40.10">
    <property type="entry name" value="Tetratricopeptide repeat domain"/>
    <property type="match status" value="3"/>
</dbReference>
<keyword evidence="1" id="KW-0614">Plasmid</keyword>
<proteinExistence type="predicted"/>
<geneLocation type="plasmid" evidence="1">
    <name>pVPS92-VEB</name>
</geneLocation>
<dbReference type="InterPro" id="IPR011990">
    <property type="entry name" value="TPR-like_helical_dom_sf"/>
</dbReference>
<dbReference type="PANTHER" id="PTHR11102">
    <property type="entry name" value="SEL-1-LIKE PROTEIN"/>
    <property type="match status" value="1"/>
</dbReference>
<dbReference type="InterPro" id="IPR050767">
    <property type="entry name" value="Sel1_AlgK"/>
</dbReference>
<dbReference type="RefSeq" id="WP_017190484.1">
    <property type="nucleotide sequence ID" value="NZ_JAESOU010000012.1"/>
</dbReference>
<dbReference type="AlphaFoldDB" id="A0A1B1LRL9"/>
<evidence type="ECO:0000313" key="1">
    <source>
        <dbReference type="EMBL" id="ANS55657.1"/>
    </source>
</evidence>
<accession>A0A1B1LRL9</accession>
<dbReference type="SMART" id="SM00671">
    <property type="entry name" value="SEL1"/>
    <property type="match status" value="9"/>
</dbReference>
<name>A0A1B1LRL9_VIBPH</name>
<reference evidence="1" key="1">
    <citation type="journal article" date="2016" name="Antimicrob. Agents Chemother.">
        <title>Genetic Characterization of a blaVEB-2-carrying plasmid in Vibrio parahaemolyticus.</title>
        <authorList>
            <person name="Li R."/>
            <person name="Ye L."/>
            <person name="Zheng Z."/>
            <person name="Chan E.W."/>
            <person name="Chen S."/>
        </authorList>
    </citation>
    <scope>NUCLEOTIDE SEQUENCE</scope>
    <source>
        <strain evidence="1">VPS92</strain>
        <plasmid evidence="1">pVPS92-VEB</plasmid>
    </source>
</reference>
<dbReference type="InterPro" id="IPR006597">
    <property type="entry name" value="Sel1-like"/>
</dbReference>
<dbReference type="SUPFAM" id="SSF81901">
    <property type="entry name" value="HCP-like"/>
    <property type="match status" value="2"/>
</dbReference>
<dbReference type="Pfam" id="PF08238">
    <property type="entry name" value="Sel1"/>
    <property type="match status" value="9"/>
</dbReference>
<organism evidence="1">
    <name type="scientific">Vibrio parahaemolyticus</name>
    <dbReference type="NCBI Taxonomy" id="670"/>
    <lineage>
        <taxon>Bacteria</taxon>
        <taxon>Pseudomonadati</taxon>
        <taxon>Pseudomonadota</taxon>
        <taxon>Gammaproteobacteria</taxon>
        <taxon>Vibrionales</taxon>
        <taxon>Vibrionaceae</taxon>
        <taxon>Vibrio</taxon>
    </lineage>
</organism>
<protein>
    <submittedName>
        <fullName evidence="1">Uncharacterized protein</fullName>
    </submittedName>
</protein>
<dbReference type="EMBL" id="KU356480">
    <property type="protein sequence ID" value="ANS55657.1"/>
    <property type="molecule type" value="Genomic_DNA"/>
</dbReference>